<keyword evidence="10" id="KW-0732">Signal</keyword>
<evidence type="ECO:0000256" key="7">
    <source>
        <dbReference type="ARBA" id="ARBA00023295"/>
    </source>
</evidence>
<reference evidence="12 13" key="1">
    <citation type="submission" date="2018-10" db="EMBL/GenBank/DDBJ databases">
        <title>Fifty Aureobasidium pullulans genomes reveal a recombining polyextremotolerant generalist.</title>
        <authorList>
            <person name="Gostincar C."/>
            <person name="Turk M."/>
            <person name="Zajc J."/>
            <person name="Gunde-Cimerman N."/>
        </authorList>
    </citation>
    <scope>NUCLEOTIDE SEQUENCE [LARGE SCALE GENOMIC DNA]</scope>
    <source>
        <strain evidence="12 13">EXF-1645</strain>
    </source>
</reference>
<dbReference type="GO" id="GO:0005576">
    <property type="term" value="C:extracellular region"/>
    <property type="evidence" value="ECO:0007669"/>
    <property type="project" value="TreeGrafter"/>
</dbReference>
<keyword evidence="4 9" id="KW-0378">Hydrolase</keyword>
<dbReference type="Proteomes" id="UP000308724">
    <property type="component" value="Unassembled WGS sequence"/>
</dbReference>
<gene>
    <name evidence="12" type="ORF">D6C78_10020</name>
</gene>
<dbReference type="SUPFAM" id="SSF51445">
    <property type="entry name" value="(Trans)glycosidases"/>
    <property type="match status" value="1"/>
</dbReference>
<feature type="chain" id="PRO_5020459311" description="chitinase" evidence="10">
    <location>
        <begin position="23"/>
        <end position="460"/>
    </location>
</feature>
<evidence type="ECO:0000256" key="8">
    <source>
        <dbReference type="ARBA" id="ARBA00023326"/>
    </source>
</evidence>
<dbReference type="Gene3D" id="3.20.20.80">
    <property type="entry name" value="Glycosidases"/>
    <property type="match status" value="1"/>
</dbReference>
<keyword evidence="5" id="KW-0146">Chitin degradation</keyword>
<dbReference type="EMBL" id="QZBZ01000409">
    <property type="protein sequence ID" value="TIA29772.1"/>
    <property type="molecule type" value="Genomic_DNA"/>
</dbReference>
<dbReference type="InterPro" id="IPR001579">
    <property type="entry name" value="Glyco_hydro_18_chit_AS"/>
</dbReference>
<dbReference type="Pfam" id="PF00704">
    <property type="entry name" value="Glyco_hydro_18"/>
    <property type="match status" value="1"/>
</dbReference>
<keyword evidence="7 9" id="KW-0326">Glycosidase</keyword>
<accession>A0A4T0BEQ0</accession>
<dbReference type="Gene3D" id="3.10.50.10">
    <property type="match status" value="1"/>
</dbReference>
<evidence type="ECO:0000313" key="12">
    <source>
        <dbReference type="EMBL" id="TIA29772.1"/>
    </source>
</evidence>
<dbReference type="PANTHER" id="PTHR11177">
    <property type="entry name" value="CHITINASE"/>
    <property type="match status" value="1"/>
</dbReference>
<evidence type="ECO:0000256" key="9">
    <source>
        <dbReference type="RuleBase" id="RU000489"/>
    </source>
</evidence>
<dbReference type="EC" id="3.2.1.14" evidence="3"/>
<feature type="signal peptide" evidence="10">
    <location>
        <begin position="1"/>
        <end position="22"/>
    </location>
</feature>
<dbReference type="PROSITE" id="PS51910">
    <property type="entry name" value="GH18_2"/>
    <property type="match status" value="1"/>
</dbReference>
<keyword evidence="8" id="KW-0624">Polysaccharide degradation</keyword>
<dbReference type="GO" id="GO:0006032">
    <property type="term" value="P:chitin catabolic process"/>
    <property type="evidence" value="ECO:0007669"/>
    <property type="project" value="UniProtKB-KW"/>
</dbReference>
<evidence type="ECO:0000256" key="1">
    <source>
        <dbReference type="ARBA" id="ARBA00000822"/>
    </source>
</evidence>
<evidence type="ECO:0000256" key="3">
    <source>
        <dbReference type="ARBA" id="ARBA00012729"/>
    </source>
</evidence>
<evidence type="ECO:0000256" key="2">
    <source>
        <dbReference type="ARBA" id="ARBA00008682"/>
    </source>
</evidence>
<protein>
    <recommendedName>
        <fullName evidence="3">chitinase</fullName>
        <ecNumber evidence="3">3.2.1.14</ecNumber>
    </recommendedName>
</protein>
<dbReference type="FunFam" id="3.20.20.80:FF:000095">
    <property type="entry name" value="Endochitinase B1"/>
    <property type="match status" value="1"/>
</dbReference>
<feature type="domain" description="GH18" evidence="11">
    <location>
        <begin position="59"/>
        <end position="431"/>
    </location>
</feature>
<dbReference type="SMART" id="SM00636">
    <property type="entry name" value="Glyco_18"/>
    <property type="match status" value="1"/>
</dbReference>
<proteinExistence type="inferred from homology"/>
<dbReference type="GO" id="GO:0008843">
    <property type="term" value="F:endochitinase activity"/>
    <property type="evidence" value="ECO:0007669"/>
    <property type="project" value="UniProtKB-EC"/>
</dbReference>
<dbReference type="InterPro" id="IPR017853">
    <property type="entry name" value="GH"/>
</dbReference>
<dbReference type="SUPFAM" id="SSF54556">
    <property type="entry name" value="Chitinase insertion domain"/>
    <property type="match status" value="1"/>
</dbReference>
<evidence type="ECO:0000256" key="6">
    <source>
        <dbReference type="ARBA" id="ARBA00023277"/>
    </source>
</evidence>
<dbReference type="GO" id="GO:0000272">
    <property type="term" value="P:polysaccharide catabolic process"/>
    <property type="evidence" value="ECO:0007669"/>
    <property type="project" value="UniProtKB-KW"/>
</dbReference>
<evidence type="ECO:0000256" key="4">
    <source>
        <dbReference type="ARBA" id="ARBA00022801"/>
    </source>
</evidence>
<comment type="similarity">
    <text evidence="2">Belongs to the glycosyl hydrolase 18 family. Chitinase class V subfamily.</text>
</comment>
<dbReference type="InterPro" id="IPR029070">
    <property type="entry name" value="Chitinase_insertion_sf"/>
</dbReference>
<evidence type="ECO:0000256" key="5">
    <source>
        <dbReference type="ARBA" id="ARBA00023024"/>
    </source>
</evidence>
<evidence type="ECO:0000313" key="13">
    <source>
        <dbReference type="Proteomes" id="UP000308724"/>
    </source>
</evidence>
<dbReference type="AlphaFoldDB" id="A0A4T0BEQ0"/>
<dbReference type="PANTHER" id="PTHR11177:SF317">
    <property type="entry name" value="CHITINASE 12-RELATED"/>
    <property type="match status" value="1"/>
</dbReference>
<sequence>MYSDSVFALPFLFLLFARAVFAQPHDTYETHSEGFINQQHPLLDFTTYKNTTMAYQHGYRAVSYFVNWAIYGRNHQPQDLPADKLTHVLYAFANIKPDTGEVHLTDAWSDTDKHYDGDSWNDVGTNVYGCMKQLFLLKKRDRNLKILLSIGGWTYSPNFAGPASTEAGRQCFANSAVALLKDHGLDGLDVDWEYPADDAQARDYVLLLRATRLALDAYSHSLSGNPHFALTVAAPCGPENLHRMHLREMDQYLDFWNLMAYDFTGTWSTHAGHQTNIAPCHQNPQATPVSTEDAVRWYTEHCGIHPSKLVIGMPLYGRSFANTDGPGAPYSGVDSGASWEAGSGIWDYKVSSHALPRPGATEHHDPSAGASWSYDPSSRVMITYDNPASSAAKVSYIQQRGLGGAMWWESSGDRTGEGSIISMVVNGVGGYGGKHMQKVDNCLEYPHSKYDNLRKGFPGE</sequence>
<organism evidence="12 13">
    <name type="scientific">Aureobasidium pullulans</name>
    <name type="common">Black yeast</name>
    <name type="synonym">Pullularia pullulans</name>
    <dbReference type="NCBI Taxonomy" id="5580"/>
    <lineage>
        <taxon>Eukaryota</taxon>
        <taxon>Fungi</taxon>
        <taxon>Dikarya</taxon>
        <taxon>Ascomycota</taxon>
        <taxon>Pezizomycotina</taxon>
        <taxon>Dothideomycetes</taxon>
        <taxon>Dothideomycetidae</taxon>
        <taxon>Dothideales</taxon>
        <taxon>Saccotheciaceae</taxon>
        <taxon>Aureobasidium</taxon>
    </lineage>
</organism>
<comment type="catalytic activity">
    <reaction evidence="1">
        <text>Random endo-hydrolysis of N-acetyl-beta-D-glucosaminide (1-&gt;4)-beta-linkages in chitin and chitodextrins.</text>
        <dbReference type="EC" id="3.2.1.14"/>
    </reaction>
</comment>
<evidence type="ECO:0000256" key="10">
    <source>
        <dbReference type="SAM" id="SignalP"/>
    </source>
</evidence>
<evidence type="ECO:0000259" key="11">
    <source>
        <dbReference type="PROSITE" id="PS51910"/>
    </source>
</evidence>
<dbReference type="InterPro" id="IPR001223">
    <property type="entry name" value="Glyco_hydro18_cat"/>
</dbReference>
<name>A0A4T0BEQ0_AURPU</name>
<keyword evidence="6" id="KW-0119">Carbohydrate metabolism</keyword>
<dbReference type="PROSITE" id="PS01095">
    <property type="entry name" value="GH18_1"/>
    <property type="match status" value="1"/>
</dbReference>
<dbReference type="InterPro" id="IPR050314">
    <property type="entry name" value="Glycosyl_Hydrlase_18"/>
</dbReference>
<comment type="caution">
    <text evidence="12">The sequence shown here is derived from an EMBL/GenBank/DDBJ whole genome shotgun (WGS) entry which is preliminary data.</text>
</comment>
<dbReference type="GO" id="GO:0008061">
    <property type="term" value="F:chitin binding"/>
    <property type="evidence" value="ECO:0007669"/>
    <property type="project" value="InterPro"/>
</dbReference>
<dbReference type="InterPro" id="IPR011583">
    <property type="entry name" value="Chitinase_II/V-like_cat"/>
</dbReference>
<dbReference type="CDD" id="cd06548">
    <property type="entry name" value="GH18_chitinase"/>
    <property type="match status" value="1"/>
</dbReference>